<dbReference type="PROSITE" id="PS50055">
    <property type="entry name" value="TYR_PHOSPHATASE_PTP"/>
    <property type="match status" value="1"/>
</dbReference>
<gene>
    <name evidence="2" type="primary">WBGene00091733</name>
</gene>
<dbReference type="AlphaFoldDB" id="A0A2A6C414"/>
<dbReference type="PROSITE" id="PS50056">
    <property type="entry name" value="TYR_PHOSPHATASE_2"/>
    <property type="match status" value="1"/>
</dbReference>
<dbReference type="CDD" id="cd00047">
    <property type="entry name" value="PTPc"/>
    <property type="match status" value="1"/>
</dbReference>
<dbReference type="OrthoDB" id="5854685at2759"/>
<dbReference type="PRINTS" id="PR00700">
    <property type="entry name" value="PRTYPHPHTASE"/>
</dbReference>
<evidence type="ECO:0000313" key="2">
    <source>
        <dbReference type="EnsemblMetazoa" id="PPA02179.1"/>
    </source>
</evidence>
<dbReference type="InterPro" id="IPR003595">
    <property type="entry name" value="Tyr_Pase_cat"/>
</dbReference>
<accession>A0A2A6C414</accession>
<evidence type="ECO:0000256" key="1">
    <source>
        <dbReference type="SAM" id="MobiDB-lite"/>
    </source>
</evidence>
<reference evidence="3" key="1">
    <citation type="journal article" date="2008" name="Nat. Genet.">
        <title>The Pristionchus pacificus genome provides a unique perspective on nematode lifestyle and parasitism.</title>
        <authorList>
            <person name="Dieterich C."/>
            <person name="Clifton S.W."/>
            <person name="Schuster L.N."/>
            <person name="Chinwalla A."/>
            <person name="Delehaunty K."/>
            <person name="Dinkelacker I."/>
            <person name="Fulton L."/>
            <person name="Fulton R."/>
            <person name="Godfrey J."/>
            <person name="Minx P."/>
            <person name="Mitreva M."/>
            <person name="Roeseler W."/>
            <person name="Tian H."/>
            <person name="Witte H."/>
            <person name="Yang S.P."/>
            <person name="Wilson R.K."/>
            <person name="Sommer R.J."/>
        </authorList>
    </citation>
    <scope>NUCLEOTIDE SEQUENCE [LARGE SCALE GENOMIC DNA]</scope>
    <source>
        <strain evidence="3">PS312</strain>
    </source>
</reference>
<dbReference type="InterPro" id="IPR000387">
    <property type="entry name" value="Tyr_Pase_dom"/>
</dbReference>
<dbReference type="Gene3D" id="3.90.190.10">
    <property type="entry name" value="Protein tyrosine phosphatase superfamily"/>
    <property type="match status" value="1"/>
</dbReference>
<reference evidence="2" key="2">
    <citation type="submission" date="2022-06" db="UniProtKB">
        <authorList>
            <consortium name="EnsemblMetazoa"/>
        </authorList>
    </citation>
    <scope>IDENTIFICATION</scope>
    <source>
        <strain evidence="2">PS312</strain>
    </source>
</reference>
<dbReference type="SMART" id="SM00194">
    <property type="entry name" value="PTPc"/>
    <property type="match status" value="1"/>
</dbReference>
<feature type="region of interest" description="Disordered" evidence="1">
    <location>
        <begin position="1"/>
        <end position="110"/>
    </location>
</feature>
<dbReference type="InterPro" id="IPR016130">
    <property type="entry name" value="Tyr_Pase_AS"/>
</dbReference>
<keyword evidence="3" id="KW-1185">Reference proteome</keyword>
<dbReference type="InterPro" id="IPR052782">
    <property type="entry name" value="Oocyte-zygote_transition_reg"/>
</dbReference>
<dbReference type="SMART" id="SM00404">
    <property type="entry name" value="PTPc_motif"/>
    <property type="match status" value="1"/>
</dbReference>
<accession>A0A8R1Y7P3</accession>
<feature type="compositionally biased region" description="Basic residues" evidence="1">
    <location>
        <begin position="1"/>
        <end position="14"/>
    </location>
</feature>
<feature type="compositionally biased region" description="Low complexity" evidence="1">
    <location>
        <begin position="18"/>
        <end position="31"/>
    </location>
</feature>
<proteinExistence type="predicted"/>
<dbReference type="PROSITE" id="PS00383">
    <property type="entry name" value="TYR_PHOSPHATASE_1"/>
    <property type="match status" value="1"/>
</dbReference>
<evidence type="ECO:0000313" key="3">
    <source>
        <dbReference type="Proteomes" id="UP000005239"/>
    </source>
</evidence>
<dbReference type="InterPro" id="IPR000242">
    <property type="entry name" value="PTP_cat"/>
</dbReference>
<dbReference type="SUPFAM" id="SSF52799">
    <property type="entry name" value="(Phosphotyrosine protein) phosphatases II"/>
    <property type="match status" value="1"/>
</dbReference>
<name>A0A2A6C414_PRIPA</name>
<protein>
    <submittedName>
        <fullName evidence="2">Tyrosine phosphatase</fullName>
    </submittedName>
</protein>
<dbReference type="PANTHER" id="PTHR46163">
    <property type="entry name" value="TYROSINE-PROTEIN PHOSPHATASE-RELATED"/>
    <property type="match status" value="1"/>
</dbReference>
<dbReference type="PANTHER" id="PTHR46163:SF5">
    <property type="entry name" value="TYROSINE-PROTEIN PHOSPHATASE"/>
    <property type="match status" value="1"/>
</dbReference>
<organism evidence="2 3">
    <name type="scientific">Pristionchus pacificus</name>
    <name type="common">Parasitic nematode worm</name>
    <dbReference type="NCBI Taxonomy" id="54126"/>
    <lineage>
        <taxon>Eukaryota</taxon>
        <taxon>Metazoa</taxon>
        <taxon>Ecdysozoa</taxon>
        <taxon>Nematoda</taxon>
        <taxon>Chromadorea</taxon>
        <taxon>Rhabditida</taxon>
        <taxon>Rhabditina</taxon>
        <taxon>Diplogasteromorpha</taxon>
        <taxon>Diplogasteroidea</taxon>
        <taxon>Neodiplogasteridae</taxon>
        <taxon>Pristionchus</taxon>
    </lineage>
</organism>
<dbReference type="EnsemblMetazoa" id="PPA02179.1">
    <property type="protein sequence ID" value="PPA02179.1"/>
    <property type="gene ID" value="WBGene00091733"/>
</dbReference>
<dbReference type="Pfam" id="PF00102">
    <property type="entry name" value="Y_phosphatase"/>
    <property type="match status" value="1"/>
</dbReference>
<dbReference type="Proteomes" id="UP000005239">
    <property type="component" value="Unassembled WGS sequence"/>
</dbReference>
<feature type="compositionally biased region" description="Basic and acidic residues" evidence="1">
    <location>
        <begin position="83"/>
        <end position="106"/>
    </location>
</feature>
<dbReference type="InterPro" id="IPR029021">
    <property type="entry name" value="Prot-tyrosine_phosphatase-like"/>
</dbReference>
<sequence length="422" mass="48250">MPPPKRVSKRRKNKTTTDEGNTTTACATTTTADDDKRNTKKKTVSRTIQPGAEKVYERKKKTKTVEEKSVMMKSTVAPIAESKGSKEGNDRIPDPEDNKRITKGCDPEQLDNDQTANLKVFVEKILKTGVKALMDEYESMKSYELTPIVQKSFDANPDKNRYKDKVCIEGTRLRLQDSLNGDYIHANMVNNKPLLNKFIATQQGPLEKTIPDFWRMVVQENVGYIFMLCEFTELAKEKCAKYYPLTESEPMEHKGITIKLEKTTEDEVFVYSRLIVDSPGKGKRRVHHIKWKNWPDHGVPSNAMPALRLLRHARLCQQPTVVHCSAGVGRTGTLIAMEWLLQKICTTPPPYDMKEMIKWTRSQRAHAVQTSSQYVYIAFVVIRLIAEKDRKILRLLNDFQNEMQTLTGVKMDVIGPSKPTRK</sequence>
<dbReference type="GO" id="GO:0004725">
    <property type="term" value="F:protein tyrosine phosphatase activity"/>
    <property type="evidence" value="ECO:0007669"/>
    <property type="project" value="InterPro"/>
</dbReference>